<dbReference type="Pfam" id="PF20234">
    <property type="entry name" value="DUF6591"/>
    <property type="match status" value="1"/>
</dbReference>
<dbReference type="Proteomes" id="UP001482186">
    <property type="component" value="Unassembled WGS sequence"/>
</dbReference>
<name>A0ABV1EFW2_9FIRM</name>
<evidence type="ECO:0000259" key="1">
    <source>
        <dbReference type="Pfam" id="PF20234"/>
    </source>
</evidence>
<dbReference type="InterPro" id="IPR046526">
    <property type="entry name" value="DUF6591"/>
</dbReference>
<protein>
    <submittedName>
        <fullName evidence="2">DUF6591 domain-containing protein</fullName>
    </submittedName>
</protein>
<reference evidence="2 3" key="1">
    <citation type="submission" date="2024-04" db="EMBL/GenBank/DDBJ databases">
        <title>Human intestinal bacterial collection.</title>
        <authorList>
            <person name="Pauvert C."/>
            <person name="Hitch T.C.A."/>
            <person name="Clavel T."/>
        </authorList>
    </citation>
    <scope>NUCLEOTIDE SEQUENCE [LARGE SCALE GENOMIC DNA]</scope>
    <source>
        <strain evidence="2 3">CLA-AA-H141</strain>
    </source>
</reference>
<evidence type="ECO:0000313" key="3">
    <source>
        <dbReference type="Proteomes" id="UP001482186"/>
    </source>
</evidence>
<dbReference type="EMBL" id="JBBNFM010000002">
    <property type="protein sequence ID" value="MEQ2453469.1"/>
    <property type="molecule type" value="Genomic_DNA"/>
</dbReference>
<keyword evidence="3" id="KW-1185">Reference proteome</keyword>
<feature type="domain" description="DUF6591" evidence="1">
    <location>
        <begin position="51"/>
        <end position="143"/>
    </location>
</feature>
<comment type="caution">
    <text evidence="2">The sequence shown here is derived from an EMBL/GenBank/DDBJ whole genome shotgun (WGS) entry which is preliminary data.</text>
</comment>
<accession>A0ABV1EFW2</accession>
<dbReference type="RefSeq" id="WP_173788596.1">
    <property type="nucleotide sequence ID" value="NZ_JBBNFM010000002.1"/>
</dbReference>
<proteinExistence type="predicted"/>
<organism evidence="2 3">
    <name type="scientific">Coprococcus ammoniilyticus</name>
    <dbReference type="NCBI Taxonomy" id="2981785"/>
    <lineage>
        <taxon>Bacteria</taxon>
        <taxon>Bacillati</taxon>
        <taxon>Bacillota</taxon>
        <taxon>Clostridia</taxon>
        <taxon>Lachnospirales</taxon>
        <taxon>Lachnospiraceae</taxon>
        <taxon>Coprococcus</taxon>
    </lineage>
</organism>
<sequence length="144" mass="16363">MMATSKDGIACLQISRQSFRTSLKVLGAGSNQKNILENQLQKYSLESDSEETVQWTEKEIGTEIDKPEAEVIKVTLDLDDYLCFDVYGVSESQFEEYIDLCKERGYTKDADKDEDSYDAERDDGYSVSIDYDQTDCIMDVSVSK</sequence>
<evidence type="ECO:0000313" key="2">
    <source>
        <dbReference type="EMBL" id="MEQ2453469.1"/>
    </source>
</evidence>
<gene>
    <name evidence="2" type="ORF">AAAT04_05320</name>
</gene>